<reference evidence="4" key="1">
    <citation type="submission" date="2007-03" db="EMBL/GenBank/DDBJ databases">
        <title>Annotation of Culex pipiens quinquefasciatus.</title>
        <authorList>
            <consortium name="The Broad Institute Genome Sequencing Platform"/>
            <person name="Atkinson P.W."/>
            <person name="Hemingway J."/>
            <person name="Christensen B.M."/>
            <person name="Higgs S."/>
            <person name="Kodira C."/>
            <person name="Hannick L."/>
            <person name="Megy K."/>
            <person name="O'Leary S."/>
            <person name="Pearson M."/>
            <person name="Haas B.J."/>
            <person name="Mauceli E."/>
            <person name="Wortman J.R."/>
            <person name="Lee N.H."/>
            <person name="Guigo R."/>
            <person name="Stanke M."/>
            <person name="Alvarado L."/>
            <person name="Amedeo P."/>
            <person name="Antoine C.H."/>
            <person name="Arensburger P."/>
            <person name="Bidwell S.L."/>
            <person name="Crawford M."/>
            <person name="Camaro F."/>
            <person name="Devon K."/>
            <person name="Engels R."/>
            <person name="Hammond M."/>
            <person name="Howarth C."/>
            <person name="Koehrsen M."/>
            <person name="Lawson D."/>
            <person name="Montgomery P."/>
            <person name="Nene V."/>
            <person name="Nusbaum C."/>
            <person name="Puiu D."/>
            <person name="Romero-Severson J."/>
            <person name="Severson D.W."/>
            <person name="Shumway M."/>
            <person name="Sisk P."/>
            <person name="Stolte C."/>
            <person name="Zeng Q."/>
            <person name="Eisenstadt E."/>
            <person name="Fraser-Liggett C."/>
            <person name="Strausberg R."/>
            <person name="Galagan J."/>
            <person name="Birren B."/>
            <person name="Collins F.H."/>
        </authorList>
    </citation>
    <scope>NUCLEOTIDE SEQUENCE [LARGE SCALE GENOMIC DNA]</scope>
    <source>
        <strain evidence="4">JHB</strain>
    </source>
</reference>
<accession>B0XCJ1</accession>
<keyword evidence="2" id="KW-0560">Oxidoreductase</keyword>
<dbReference type="InterPro" id="IPR020904">
    <property type="entry name" value="Sc_DH/Rdtase_CS"/>
</dbReference>
<dbReference type="PANTHER" id="PTHR44229:SF8">
    <property type="entry name" value="ALCOHOL DEHYDROGENASE-RELATED"/>
    <property type="match status" value="1"/>
</dbReference>
<dbReference type="KEGG" id="cqu:CpipJ_CPIJ016717"/>
<dbReference type="EnsemblMetazoa" id="CPIJ016717-RA">
    <property type="protein sequence ID" value="CPIJ016717-PA"/>
    <property type="gene ID" value="CPIJ016717"/>
</dbReference>
<dbReference type="AlphaFoldDB" id="B0XCJ1"/>
<dbReference type="OMA" id="SVWISAN"/>
<evidence type="ECO:0000256" key="1">
    <source>
        <dbReference type="ARBA" id="ARBA00006484"/>
    </source>
</evidence>
<name>B0XCJ1_CULQU</name>
<evidence type="ECO:0000313" key="5">
    <source>
        <dbReference type="EnsemblMetazoa" id="CPIJ016717-PA"/>
    </source>
</evidence>
<dbReference type="FunCoup" id="B0XCJ1">
    <property type="interactions" value="60"/>
</dbReference>
<organism>
    <name type="scientific">Culex quinquefasciatus</name>
    <name type="common">Southern house mosquito</name>
    <name type="synonym">Culex pungens</name>
    <dbReference type="NCBI Taxonomy" id="7176"/>
    <lineage>
        <taxon>Eukaryota</taxon>
        <taxon>Metazoa</taxon>
        <taxon>Ecdysozoa</taxon>
        <taxon>Arthropoda</taxon>
        <taxon>Hexapoda</taxon>
        <taxon>Insecta</taxon>
        <taxon>Pterygota</taxon>
        <taxon>Neoptera</taxon>
        <taxon>Endopterygota</taxon>
        <taxon>Diptera</taxon>
        <taxon>Nematocera</taxon>
        <taxon>Culicoidea</taxon>
        <taxon>Culicidae</taxon>
        <taxon>Culicinae</taxon>
        <taxon>Culicini</taxon>
        <taxon>Culex</taxon>
        <taxon>Culex</taxon>
    </lineage>
</organism>
<dbReference type="PROSITE" id="PS00061">
    <property type="entry name" value="ADH_SHORT"/>
    <property type="match status" value="1"/>
</dbReference>
<evidence type="ECO:0000313" key="4">
    <source>
        <dbReference type="EMBL" id="EDS44853.1"/>
    </source>
</evidence>
<dbReference type="SUPFAM" id="SSF51735">
    <property type="entry name" value="NAD(P)-binding Rossmann-fold domains"/>
    <property type="match status" value="1"/>
</dbReference>
<evidence type="ECO:0000256" key="3">
    <source>
        <dbReference type="RuleBase" id="RU000363"/>
    </source>
</evidence>
<reference evidence="5" key="2">
    <citation type="submission" date="2021-02" db="UniProtKB">
        <authorList>
            <consortium name="EnsemblMetazoa"/>
        </authorList>
    </citation>
    <scope>IDENTIFICATION</scope>
    <source>
        <strain evidence="5">JHB</strain>
    </source>
</reference>
<dbReference type="InParanoid" id="B0XCJ1"/>
<dbReference type="EMBL" id="DS232698">
    <property type="protein sequence ID" value="EDS44853.1"/>
    <property type="molecule type" value="Genomic_DNA"/>
</dbReference>
<gene>
    <name evidence="5" type="primary">6050829</name>
    <name evidence="4" type="ORF">CpipJ_CPIJ016717</name>
</gene>
<dbReference type="PRINTS" id="PR00081">
    <property type="entry name" value="GDHRDH"/>
</dbReference>
<proteinExistence type="inferred from homology"/>
<keyword evidence="6" id="KW-1185">Reference proteome</keyword>
<dbReference type="InterPro" id="IPR002347">
    <property type="entry name" value="SDR_fam"/>
</dbReference>
<dbReference type="STRING" id="7176.B0XCJ1"/>
<comment type="similarity">
    <text evidence="1 3">Belongs to the short-chain dehydrogenases/reductases (SDR) family.</text>
</comment>
<dbReference type="GO" id="GO:0016616">
    <property type="term" value="F:oxidoreductase activity, acting on the CH-OH group of donors, NAD or NADP as acceptor"/>
    <property type="evidence" value="ECO:0007669"/>
    <property type="project" value="TreeGrafter"/>
</dbReference>
<dbReference type="Gene3D" id="3.40.50.720">
    <property type="entry name" value="NAD(P)-binding Rossmann-like Domain"/>
    <property type="match status" value="1"/>
</dbReference>
<protein>
    <submittedName>
        <fullName evidence="4 5">Alcohol dehydrogenase 2</fullName>
    </submittedName>
</protein>
<dbReference type="PRINTS" id="PR00080">
    <property type="entry name" value="SDRFAMILY"/>
</dbReference>
<dbReference type="VEuPathDB" id="VectorBase:CPIJ016717"/>
<sequence length="263" mass="27976">MLLERKTAIVTGGASGIGFATAEELLKNGVYKILILDLYENLSAQQESQLQSCNPRASIFYSKCDVTNKSNVAKAFHQDAVKCLGSIDILVNSAGILNESDPAGCVAVNLTGLIDCTLTAMKLMSTNNNGNGGIVVNISSIAGLEPLPFCVTYCATKFGIVGFTRSMGQQIIYNKTGVKVMAICPGATETAIYNNAGVSILSFPWLSEHIDQLILAYKTQKPEVVGKAVVKIITEGNNGSVWVVSEDLINPVSFVSNKFAAKL</sequence>
<dbReference type="HOGENOM" id="CLU_010194_2_16_1"/>
<dbReference type="GO" id="GO:0005737">
    <property type="term" value="C:cytoplasm"/>
    <property type="evidence" value="ECO:0007669"/>
    <property type="project" value="TreeGrafter"/>
</dbReference>
<dbReference type="eggNOG" id="KOG4169">
    <property type="taxonomic scope" value="Eukaryota"/>
</dbReference>
<evidence type="ECO:0000313" key="6">
    <source>
        <dbReference type="Proteomes" id="UP000002320"/>
    </source>
</evidence>
<dbReference type="FunFam" id="3.40.50.720:FF:000149">
    <property type="entry name" value="15-hydroxyprostaglandin dehydrogenase [NAD(+)]"/>
    <property type="match status" value="1"/>
</dbReference>
<dbReference type="Pfam" id="PF00106">
    <property type="entry name" value="adh_short"/>
    <property type="match status" value="1"/>
</dbReference>
<dbReference type="OrthoDB" id="417891at2759"/>
<dbReference type="VEuPathDB" id="VectorBase:CQUJHB008509"/>
<dbReference type="Proteomes" id="UP000002320">
    <property type="component" value="Unassembled WGS sequence"/>
</dbReference>
<evidence type="ECO:0000256" key="2">
    <source>
        <dbReference type="ARBA" id="ARBA00023002"/>
    </source>
</evidence>
<dbReference type="PANTHER" id="PTHR44229">
    <property type="entry name" value="15-HYDROXYPROSTAGLANDIN DEHYDROGENASE [NAD(+)]"/>
    <property type="match status" value="1"/>
</dbReference>
<dbReference type="InterPro" id="IPR036291">
    <property type="entry name" value="NAD(P)-bd_dom_sf"/>
</dbReference>